<dbReference type="EMBL" id="JBHSZQ010000003">
    <property type="protein sequence ID" value="MFC7125059.1"/>
    <property type="molecule type" value="Genomic_DNA"/>
</dbReference>
<dbReference type="NCBIfam" id="NF038145">
    <property type="entry name" value="Hvo_1808_fam"/>
    <property type="match status" value="1"/>
</dbReference>
<protein>
    <submittedName>
        <fullName evidence="1">Hvo_1808 family surface protein</fullName>
    </submittedName>
</protein>
<evidence type="ECO:0000313" key="2">
    <source>
        <dbReference type="Proteomes" id="UP001596414"/>
    </source>
</evidence>
<dbReference type="Proteomes" id="UP001596414">
    <property type="component" value="Unassembled WGS sequence"/>
</dbReference>
<dbReference type="RefSeq" id="WP_267638774.1">
    <property type="nucleotide sequence ID" value="NZ_JAODIY010000041.1"/>
</dbReference>
<sequence>MRRDQFIVGQNRDVTAVMDDTLGDAVQGYYSSSDGEIVVISENKSPTVSTDTLVHELVHALQDQQFGLGRTPARQDPSMARNGLIEGEATLVTDRYFDRCSGEWSCIEQPQSSAGQSNIDRGILSVILQPYEDGPAFIEYIMSNDGWEGIDDAHSNYPESTAQIIHPEQYPDETPTNVSVADRSTEQWDILSHAPTRETVGEAAVNVMLRHNGIISSDESSSYAHPVSAGWTGDELVPYRNNDGKSGYVWQLEWETSKDALAFYDAYRELLTEHGAVERGKRQFVIPEGTFSGAFDVRTEGTTVTIVHGPAMESLDEIYSIDN</sequence>
<dbReference type="InterPro" id="IPR047792">
    <property type="entry name" value="Hvo_1808-like"/>
</dbReference>
<evidence type="ECO:0000313" key="1">
    <source>
        <dbReference type="EMBL" id="MFC7125059.1"/>
    </source>
</evidence>
<accession>A0ABD5X640</accession>
<comment type="caution">
    <text evidence="1">The sequence shown here is derived from an EMBL/GenBank/DDBJ whole genome shotgun (WGS) entry which is preliminary data.</text>
</comment>
<reference evidence="1 2" key="1">
    <citation type="journal article" date="2014" name="Int. J. Syst. Evol. Microbiol.">
        <title>Complete genome sequence of Corynebacterium casei LMG S-19264T (=DSM 44701T), isolated from a smear-ripened cheese.</title>
        <authorList>
            <consortium name="US DOE Joint Genome Institute (JGI-PGF)"/>
            <person name="Walter F."/>
            <person name="Albersmeier A."/>
            <person name="Kalinowski J."/>
            <person name="Ruckert C."/>
        </authorList>
    </citation>
    <scope>NUCLEOTIDE SEQUENCE [LARGE SCALE GENOMIC DNA]</scope>
    <source>
        <strain evidence="1 2">CGMCC 4.7215</strain>
    </source>
</reference>
<gene>
    <name evidence="1" type="ORF">ACFQJ7_03265</name>
</gene>
<proteinExistence type="predicted"/>
<organism evidence="1 2">
    <name type="scientific">Halovenus rubra</name>
    <dbReference type="NCBI Taxonomy" id="869890"/>
    <lineage>
        <taxon>Archaea</taxon>
        <taxon>Methanobacteriati</taxon>
        <taxon>Methanobacteriota</taxon>
        <taxon>Stenosarchaea group</taxon>
        <taxon>Halobacteria</taxon>
        <taxon>Halobacteriales</taxon>
        <taxon>Haloarculaceae</taxon>
        <taxon>Halovenus</taxon>
    </lineage>
</organism>
<dbReference type="AlphaFoldDB" id="A0ABD5X640"/>
<name>A0ABD5X640_9EURY</name>